<name>A0A9F5JAJ1_PYTBI</name>
<dbReference type="RefSeq" id="XP_025031038.1">
    <property type="nucleotide sequence ID" value="XM_025175270.1"/>
</dbReference>
<dbReference type="OrthoDB" id="10060419at2759"/>
<proteinExistence type="predicted"/>
<feature type="non-terminal residue" evidence="2">
    <location>
        <position position="364"/>
    </location>
</feature>
<organism evidence="1 2">
    <name type="scientific">Python bivittatus</name>
    <name type="common">Burmese python</name>
    <name type="synonym">Python molurus bivittatus</name>
    <dbReference type="NCBI Taxonomy" id="176946"/>
    <lineage>
        <taxon>Eukaryota</taxon>
        <taxon>Metazoa</taxon>
        <taxon>Chordata</taxon>
        <taxon>Craniata</taxon>
        <taxon>Vertebrata</taxon>
        <taxon>Euteleostomi</taxon>
        <taxon>Lepidosauria</taxon>
        <taxon>Squamata</taxon>
        <taxon>Bifurcata</taxon>
        <taxon>Unidentata</taxon>
        <taxon>Episquamata</taxon>
        <taxon>Toxicofera</taxon>
        <taxon>Serpentes</taxon>
        <taxon>Henophidia</taxon>
        <taxon>Pythonidae</taxon>
        <taxon>Python</taxon>
    </lineage>
</organism>
<dbReference type="PANTHER" id="PTHR45913">
    <property type="entry name" value="EPM2A-INTERACTING PROTEIN 1"/>
    <property type="match status" value="1"/>
</dbReference>
<reference evidence="2" key="1">
    <citation type="submission" date="2025-08" db="UniProtKB">
        <authorList>
            <consortium name="RefSeq"/>
        </authorList>
    </citation>
    <scope>IDENTIFICATION</scope>
    <source>
        <tissue evidence="2">Liver</tissue>
    </source>
</reference>
<dbReference type="GeneID" id="103048801"/>
<dbReference type="KEGG" id="pbi:103048801"/>
<evidence type="ECO:0000313" key="2">
    <source>
        <dbReference type="RefSeq" id="XP_025031038.1"/>
    </source>
</evidence>
<dbReference type="OMA" id="KSHCAMI"/>
<feature type="non-terminal residue" evidence="2">
    <location>
        <position position="1"/>
    </location>
</feature>
<dbReference type="PANTHER" id="PTHR45913:SF22">
    <property type="entry name" value="SCAN BOX DOMAIN-CONTAINING PROTEIN"/>
    <property type="match status" value="1"/>
</dbReference>
<dbReference type="AlphaFoldDB" id="A0A9F5JAJ1"/>
<gene>
    <name evidence="2" type="primary">LOC103048801</name>
</gene>
<sequence length="364" mass="41409">CDDGSIASYNISKFIAESGKAHTIGEELILLAVKEVLEMVLRHPATSNVIKNVPLSNDTVRQRIDEMAEDVEASLCKFLIPTKFSLQVDESTLPSTNEALLLAYVWFVKEGKIIQEMLFARSLIADTKSESIFNTVKDYFKEKNFPFANIMSVATNGAPAMVGRHRGFIAFLKKEVPGILAVHCMIHRQHLVAKNLRDRLHQSIQYVISAVNKIRSNALNDRLFGQLCKGNDEEFNRLLLHTKVCWLSKGACLNRFWNLFYSVLLLSFEFLEEKDVALRDRLLQFNTDVAYMADLFAKFNGINLQLQGEELNLISTKSVISAFLKKLTLWNQNFGRNEFSQFPILSDLHKSSEIPFGETQVYCQ</sequence>
<evidence type="ECO:0000313" key="1">
    <source>
        <dbReference type="Proteomes" id="UP000695026"/>
    </source>
</evidence>
<protein>
    <submittedName>
        <fullName evidence="2">LOW QUALITY PROTEIN: protein ZBED8-like</fullName>
    </submittedName>
</protein>
<accession>A0A9F5JAJ1</accession>
<keyword evidence="1" id="KW-1185">Reference proteome</keyword>
<dbReference type="Proteomes" id="UP000695026">
    <property type="component" value="Unplaced"/>
</dbReference>